<proteinExistence type="inferred from homology"/>
<comment type="catalytic activity">
    <reaction evidence="4">
        <text>alpha-D-mannose 1-phosphate = D-mannose 6-phosphate</text>
        <dbReference type="Rhea" id="RHEA:11140"/>
        <dbReference type="ChEBI" id="CHEBI:58409"/>
        <dbReference type="ChEBI" id="CHEBI:58735"/>
        <dbReference type="EC" id="5.4.2.8"/>
    </reaction>
</comment>
<dbReference type="SUPFAM" id="SSF56784">
    <property type="entry name" value="HAD-like"/>
    <property type="match status" value="1"/>
</dbReference>
<dbReference type="GO" id="GO:0006487">
    <property type="term" value="P:protein N-linked glycosylation"/>
    <property type="evidence" value="ECO:0007669"/>
    <property type="project" value="TreeGrafter"/>
</dbReference>
<dbReference type="PANTHER" id="PTHR10466">
    <property type="entry name" value="PHOSPHOMANNOMUTASE"/>
    <property type="match status" value="1"/>
</dbReference>
<keyword evidence="4" id="KW-0413">Isomerase</keyword>
<dbReference type="GO" id="GO:0005829">
    <property type="term" value="C:cytosol"/>
    <property type="evidence" value="ECO:0007669"/>
    <property type="project" value="TreeGrafter"/>
</dbReference>
<evidence type="ECO:0000256" key="4">
    <source>
        <dbReference type="RuleBase" id="RU361118"/>
    </source>
</evidence>
<evidence type="ECO:0000313" key="6">
    <source>
        <dbReference type="Proteomes" id="UP000712600"/>
    </source>
</evidence>
<dbReference type="InterPro" id="IPR023214">
    <property type="entry name" value="HAD_sf"/>
</dbReference>
<feature type="active site" description="Proton donor/acceptor" evidence="1">
    <location>
        <position position="31"/>
    </location>
</feature>
<dbReference type="InterPro" id="IPR036412">
    <property type="entry name" value="HAD-like_sf"/>
</dbReference>
<comment type="pathway">
    <text evidence="4">Nucleotide-sugar biosynthesis; GDP-alpha-D-mannose biosynthesis; alpha-D-mannose 1-phosphate from D-fructose 6-phosphate: step 2/2.</text>
</comment>
<feature type="binding site" evidence="2">
    <location>
        <position position="38"/>
    </location>
    <ligand>
        <name>alpha-D-mannose 1-phosphate</name>
        <dbReference type="ChEBI" id="CHEBI:58409"/>
    </ligand>
</feature>
<comment type="cofactor">
    <cofactor evidence="3">
        <name>Mg(2+)</name>
        <dbReference type="ChEBI" id="CHEBI:18420"/>
    </cofactor>
</comment>
<feature type="binding site" evidence="3">
    <location>
        <position position="31"/>
    </location>
    <ligand>
        <name>Mg(2+)</name>
        <dbReference type="ChEBI" id="CHEBI:18420"/>
        <label>1</label>
    </ligand>
</feature>
<keyword evidence="4" id="KW-0963">Cytoplasm</keyword>
<comment type="subcellular location">
    <subcellularLocation>
        <location evidence="4">Cytoplasm</location>
    </subcellularLocation>
</comment>
<comment type="function">
    <text evidence="4">Catalyzes the interconversion of mannose-6-phosphate to mannose-1-phosphate, the precursor for the synthesis of GDP-mannose. GDP-mannose is an essential sugar nucleotide for the synthesis of D-mannose-containing cell wall polysaccharides (galactomannans and glucomannans), glycolipids, glycoproteins and the antioxidant L-ascorbate.</text>
</comment>
<dbReference type="GO" id="GO:0004615">
    <property type="term" value="F:phosphomannomutase activity"/>
    <property type="evidence" value="ECO:0007669"/>
    <property type="project" value="UniProtKB-EC"/>
</dbReference>
<name>A0A8S9QQR0_BRACR</name>
<comment type="subunit">
    <text evidence="4">Homodimer.</text>
</comment>
<evidence type="ECO:0000313" key="5">
    <source>
        <dbReference type="EMBL" id="KAF3555184.1"/>
    </source>
</evidence>
<reference evidence="5" key="1">
    <citation type="submission" date="2019-12" db="EMBL/GenBank/DDBJ databases">
        <title>Genome sequencing and annotation of Brassica cretica.</title>
        <authorList>
            <person name="Studholme D.J."/>
            <person name="Sarris P."/>
        </authorList>
    </citation>
    <scope>NUCLEOTIDE SEQUENCE</scope>
    <source>
        <strain evidence="5">PFS-109/04</strain>
        <tissue evidence="5">Leaf</tissue>
    </source>
</reference>
<dbReference type="GO" id="GO:0046872">
    <property type="term" value="F:metal ion binding"/>
    <property type="evidence" value="ECO:0007669"/>
    <property type="project" value="UniProtKB-KW"/>
</dbReference>
<evidence type="ECO:0000256" key="3">
    <source>
        <dbReference type="PIRSR" id="PIRSR605002-3"/>
    </source>
</evidence>
<dbReference type="Proteomes" id="UP000712600">
    <property type="component" value="Unassembled WGS sequence"/>
</dbReference>
<keyword evidence="3" id="KW-0460">Magnesium</keyword>
<evidence type="ECO:0000256" key="1">
    <source>
        <dbReference type="PIRSR" id="PIRSR605002-1"/>
    </source>
</evidence>
<accession>A0A8S9QQR0</accession>
<dbReference type="PANTHER" id="PTHR10466:SF0">
    <property type="entry name" value="PHOSPHOMANNOMUTASE"/>
    <property type="match status" value="1"/>
</dbReference>
<dbReference type="Gene3D" id="3.40.50.1000">
    <property type="entry name" value="HAD superfamily/HAD-like"/>
    <property type="match status" value="1"/>
</dbReference>
<dbReference type="EMBL" id="QGKX02000996">
    <property type="protein sequence ID" value="KAF3555184.1"/>
    <property type="molecule type" value="Genomic_DNA"/>
</dbReference>
<gene>
    <name evidence="5" type="ORF">F2Q69_00010778</name>
</gene>
<organism evidence="5 6">
    <name type="scientific">Brassica cretica</name>
    <name type="common">Mustard</name>
    <dbReference type="NCBI Taxonomy" id="69181"/>
    <lineage>
        <taxon>Eukaryota</taxon>
        <taxon>Viridiplantae</taxon>
        <taxon>Streptophyta</taxon>
        <taxon>Embryophyta</taxon>
        <taxon>Tracheophyta</taxon>
        <taxon>Spermatophyta</taxon>
        <taxon>Magnoliopsida</taxon>
        <taxon>eudicotyledons</taxon>
        <taxon>Gunneridae</taxon>
        <taxon>Pentapetalae</taxon>
        <taxon>rosids</taxon>
        <taxon>malvids</taxon>
        <taxon>Brassicales</taxon>
        <taxon>Brassicaceae</taxon>
        <taxon>Brassiceae</taxon>
        <taxon>Brassica</taxon>
    </lineage>
</organism>
<comment type="similarity">
    <text evidence="4">Belongs to the eukaryotic PMM family.</text>
</comment>
<sequence length="97" mass="10436">MRHYHLPIGKLLPPHSMAAKKPGVIALFDVDGTLTAPRKEATPELLHFIKELRKVVTVGVVGGSDLTKISEQLGKTAVVLVPTRGLALQTARSFLST</sequence>
<dbReference type="GO" id="GO:0009298">
    <property type="term" value="P:GDP-mannose biosynthetic process"/>
    <property type="evidence" value="ECO:0007669"/>
    <property type="project" value="InterPro"/>
</dbReference>
<dbReference type="InterPro" id="IPR005002">
    <property type="entry name" value="PMM"/>
</dbReference>
<dbReference type="EC" id="5.4.2.8" evidence="4"/>
<dbReference type="Pfam" id="PF03332">
    <property type="entry name" value="PMM"/>
    <property type="match status" value="1"/>
</dbReference>
<feature type="active site" description="Nucleophile" evidence="1">
    <location>
        <position position="29"/>
    </location>
</feature>
<comment type="caution">
    <text evidence="5">The sequence shown here is derived from an EMBL/GenBank/DDBJ whole genome shotgun (WGS) entry which is preliminary data.</text>
</comment>
<evidence type="ECO:0000256" key="2">
    <source>
        <dbReference type="PIRSR" id="PIRSR605002-2"/>
    </source>
</evidence>
<dbReference type="GO" id="GO:0006013">
    <property type="term" value="P:mannose metabolic process"/>
    <property type="evidence" value="ECO:0007669"/>
    <property type="project" value="TreeGrafter"/>
</dbReference>
<dbReference type="AlphaFoldDB" id="A0A8S9QQR0"/>
<keyword evidence="3" id="KW-0479">Metal-binding</keyword>
<feature type="binding site" evidence="3">
    <location>
        <position position="29"/>
    </location>
    <ligand>
        <name>Mg(2+)</name>
        <dbReference type="ChEBI" id="CHEBI:18420"/>
        <label>1</label>
    </ligand>
</feature>
<protein>
    <recommendedName>
        <fullName evidence="4">Phosphomannomutase</fullName>
        <ecNumber evidence="4">5.4.2.8</ecNumber>
    </recommendedName>
</protein>